<sequence length="687" mass="77092">MDIGNKIKELIEMMTLEEKVAMIHGNGLFKTGGVPRLGIPPLIMSDGPMGVRRDFYDDNWIAINNTDDFVTYLPSNTALAATWNINLAYKAGQVLGNEARGRGKDVILAPGVNILRSPVCGRNYEYISEDPYLTARMAVAIIKGIQENDVAACVKHFAVNNQETNRLKIDVDVDDRALREIYFPAFDAAINEADPYTLMGAYNKLRGIHASHSDYLLNRVLKGEWNYGGVVISDWGAVHDTYEAVYNGLDIEMNVTTNFTEYFMADPLIKEVNEGKIEEKSLDDKISRILKLMFKLKMFDDNRYDGEYNTLEHKQRVLEIARESITLLKNEGKLLPLDRKKIKRLVVIGENGDRIHSPGGDSAAIKALYEVTPLSGIRMKFGGNTKIEYFKGYSSEEKDNDKILFDEAVIAAKGADAVVFVGGINHDFDTEGFDKPDLVLPYGQDDLIKELLKVNKNTVVVMICGTPVEMSQWLDMAPAVIHSSYAGMEGGTALAEVLLGNVNPSGKLPVTFPKTLMDSPAHKIGEFPGEQTVHYKEGLYVGYRYFDTYKVEPLFCFGHGLSYTTFEYSDMEVSKEEKDNDIKVIATFKVKNTGTVAGAEVIQGYVRDTESQLERPEKELKAFAKVFLQPQEIKSVELEFDKKSFAYYNNEEAIWVCEEGNFELLIAASSQDIRLKDNVSIYKTIKY</sequence>
<dbReference type="GO" id="GO:0008422">
    <property type="term" value="F:beta-glucosidase activity"/>
    <property type="evidence" value="ECO:0007669"/>
    <property type="project" value="UniProtKB-ARBA"/>
</dbReference>
<evidence type="ECO:0000313" key="6">
    <source>
        <dbReference type="EMBL" id="BAV13087.1"/>
    </source>
</evidence>
<dbReference type="InterPro" id="IPR036962">
    <property type="entry name" value="Glyco_hydro_3_N_sf"/>
</dbReference>
<accession>A0A173MZS3</accession>
<keyword evidence="4" id="KW-0326">Glycosidase</keyword>
<dbReference type="SUPFAM" id="SSF52279">
    <property type="entry name" value="Beta-D-glucan exohydrolase, C-terminal domain"/>
    <property type="match status" value="1"/>
</dbReference>
<dbReference type="Gene3D" id="3.20.20.300">
    <property type="entry name" value="Glycoside hydrolase, family 3, N-terminal domain"/>
    <property type="match status" value="1"/>
</dbReference>
<keyword evidence="2 4" id="KW-0378">Hydrolase</keyword>
<comment type="similarity">
    <text evidence="1 4">Belongs to the glycosyl hydrolase 3 family.</text>
</comment>
<organism evidence="6">
    <name type="scientific">Clostridium cellulovorans</name>
    <dbReference type="NCBI Taxonomy" id="1493"/>
    <lineage>
        <taxon>Bacteria</taxon>
        <taxon>Bacillati</taxon>
        <taxon>Bacillota</taxon>
        <taxon>Clostridia</taxon>
        <taxon>Eubacteriales</taxon>
        <taxon>Clostridiaceae</taxon>
        <taxon>Clostridium</taxon>
    </lineage>
</organism>
<dbReference type="Pfam" id="PF01915">
    <property type="entry name" value="Glyco_hydro_3_C"/>
    <property type="match status" value="1"/>
</dbReference>
<evidence type="ECO:0000256" key="4">
    <source>
        <dbReference type="RuleBase" id="RU361161"/>
    </source>
</evidence>
<dbReference type="Gene3D" id="3.40.50.1700">
    <property type="entry name" value="Glycoside hydrolase family 3 C-terminal domain"/>
    <property type="match status" value="1"/>
</dbReference>
<protein>
    <submittedName>
        <fullName evidence="6">Beta-glucosidase</fullName>
    </submittedName>
</protein>
<dbReference type="InterPro" id="IPR036881">
    <property type="entry name" value="Glyco_hydro_3_C_sf"/>
</dbReference>
<gene>
    <name evidence="6" type="primary">Bgl3B</name>
</gene>
<dbReference type="InterPro" id="IPR017853">
    <property type="entry name" value="GH"/>
</dbReference>
<reference evidence="6" key="1">
    <citation type="submission" date="2009-04" db="EMBL/GenBank/DDBJ databases">
        <title>Clostridium cellulovorans cellulosomal and noncellulosomal genes.</title>
        <authorList>
            <person name="Tamaru Y."/>
        </authorList>
    </citation>
    <scope>NUCLEOTIDE SEQUENCE</scope>
</reference>
<dbReference type="Gene3D" id="2.60.40.10">
    <property type="entry name" value="Immunoglobulins"/>
    <property type="match status" value="1"/>
</dbReference>
<evidence type="ECO:0000256" key="3">
    <source>
        <dbReference type="ARBA" id="ARBA00023277"/>
    </source>
</evidence>
<dbReference type="EMBL" id="AB499188">
    <property type="protein sequence ID" value="BAV13087.1"/>
    <property type="molecule type" value="Genomic_DNA"/>
</dbReference>
<evidence type="ECO:0000256" key="2">
    <source>
        <dbReference type="ARBA" id="ARBA00022801"/>
    </source>
</evidence>
<dbReference type="SMART" id="SM01217">
    <property type="entry name" value="Fn3_like"/>
    <property type="match status" value="1"/>
</dbReference>
<dbReference type="InterPro" id="IPR002772">
    <property type="entry name" value="Glyco_hydro_3_C"/>
</dbReference>
<dbReference type="PANTHER" id="PTHR42715">
    <property type="entry name" value="BETA-GLUCOSIDASE"/>
    <property type="match status" value="1"/>
</dbReference>
<dbReference type="PROSITE" id="PS00775">
    <property type="entry name" value="GLYCOSYL_HYDROL_F3"/>
    <property type="match status" value="1"/>
</dbReference>
<feature type="domain" description="Fibronectin type III-like" evidence="5">
    <location>
        <begin position="600"/>
        <end position="670"/>
    </location>
</feature>
<dbReference type="InterPro" id="IPR001764">
    <property type="entry name" value="Glyco_hydro_3_N"/>
</dbReference>
<dbReference type="GO" id="GO:0005975">
    <property type="term" value="P:carbohydrate metabolic process"/>
    <property type="evidence" value="ECO:0007669"/>
    <property type="project" value="InterPro"/>
</dbReference>
<dbReference type="PRINTS" id="PR00133">
    <property type="entry name" value="GLHYDRLASE3"/>
</dbReference>
<dbReference type="FunFam" id="2.60.40.10:FF:000495">
    <property type="entry name" value="Periplasmic beta-glucosidase"/>
    <property type="match status" value="1"/>
</dbReference>
<evidence type="ECO:0000256" key="1">
    <source>
        <dbReference type="ARBA" id="ARBA00005336"/>
    </source>
</evidence>
<proteinExistence type="inferred from homology"/>
<dbReference type="AlphaFoldDB" id="A0A173MZS3"/>
<dbReference type="InterPro" id="IPR050288">
    <property type="entry name" value="Cellulose_deg_GH3"/>
</dbReference>
<dbReference type="InterPro" id="IPR013783">
    <property type="entry name" value="Ig-like_fold"/>
</dbReference>
<dbReference type="OMA" id="YYPSPWA"/>
<dbReference type="InterPro" id="IPR026891">
    <property type="entry name" value="Fn3-like"/>
</dbReference>
<dbReference type="SUPFAM" id="SSF51445">
    <property type="entry name" value="(Trans)glycosidases"/>
    <property type="match status" value="1"/>
</dbReference>
<dbReference type="InterPro" id="IPR019800">
    <property type="entry name" value="Glyco_hydro_3_AS"/>
</dbReference>
<dbReference type="Pfam" id="PF14310">
    <property type="entry name" value="Fn3-like"/>
    <property type="match status" value="1"/>
</dbReference>
<keyword evidence="3" id="KW-0119">Carbohydrate metabolism</keyword>
<dbReference type="Pfam" id="PF00933">
    <property type="entry name" value="Glyco_hydro_3"/>
    <property type="match status" value="1"/>
</dbReference>
<evidence type="ECO:0000259" key="5">
    <source>
        <dbReference type="SMART" id="SM01217"/>
    </source>
</evidence>
<dbReference type="PANTHER" id="PTHR42715:SF10">
    <property type="entry name" value="BETA-GLUCOSIDASE"/>
    <property type="match status" value="1"/>
</dbReference>
<name>A0A173MZS3_CLOCL</name>